<evidence type="ECO:0000313" key="2">
    <source>
        <dbReference type="Proteomes" id="UP000321938"/>
    </source>
</evidence>
<dbReference type="EMBL" id="VOSB01000002">
    <property type="protein sequence ID" value="TXE19963.1"/>
    <property type="molecule type" value="Genomic_DNA"/>
</dbReference>
<dbReference type="STRING" id="1123037.GCA_000425305_00538"/>
<organism evidence="1 2">
    <name type="scientific">Psychroserpens burtonensis</name>
    <dbReference type="NCBI Taxonomy" id="49278"/>
    <lineage>
        <taxon>Bacteria</taxon>
        <taxon>Pseudomonadati</taxon>
        <taxon>Bacteroidota</taxon>
        <taxon>Flavobacteriia</taxon>
        <taxon>Flavobacteriales</taxon>
        <taxon>Flavobacteriaceae</taxon>
        <taxon>Psychroserpens</taxon>
    </lineage>
</organism>
<protein>
    <recommendedName>
        <fullName evidence="3">STAS/SEC14 domain-containing protein</fullName>
    </recommendedName>
</protein>
<comment type="caution">
    <text evidence="1">The sequence shown here is derived from an EMBL/GenBank/DDBJ whole genome shotgun (WGS) entry which is preliminary data.</text>
</comment>
<reference evidence="1 2" key="1">
    <citation type="submission" date="2019-08" db="EMBL/GenBank/DDBJ databases">
        <title>Genome of Psychroserpens burtonensis ACAM 167.</title>
        <authorList>
            <person name="Bowman J.P."/>
        </authorList>
    </citation>
    <scope>NUCLEOTIDE SEQUENCE [LARGE SCALE GENOMIC DNA]</scope>
    <source>
        <strain evidence="1 2">ACAM 167</strain>
    </source>
</reference>
<evidence type="ECO:0000313" key="1">
    <source>
        <dbReference type="EMBL" id="TXE19963.1"/>
    </source>
</evidence>
<proteinExistence type="predicted"/>
<gene>
    <name evidence="1" type="ORF">ES692_01515</name>
</gene>
<keyword evidence="2" id="KW-1185">Reference proteome</keyword>
<dbReference type="AlphaFoldDB" id="A0A5C7BCG2"/>
<dbReference type="Proteomes" id="UP000321938">
    <property type="component" value="Unassembled WGS sequence"/>
</dbReference>
<dbReference type="RefSeq" id="WP_028873442.1">
    <property type="nucleotide sequence ID" value="NZ_VOSB01000002.1"/>
</dbReference>
<accession>A0A5C7BCG2</accession>
<dbReference type="OrthoDB" id="1144359at2"/>
<evidence type="ECO:0008006" key="3">
    <source>
        <dbReference type="Google" id="ProtNLM"/>
    </source>
</evidence>
<sequence length="121" mass="14134">MTERLRLDFCEVHIFDNYMIVVMDAGVHITLKENLILTNTAFTYFKNKPFVYITHRINSYSVDPAIYKETSKIKNLLGFCVVSQNFMAKSTAQIEKLFLDKPFEIFDTLPEAIAWTKELLK</sequence>
<name>A0A5C7BCG2_9FLAO</name>